<gene>
    <name evidence="1" type="ORF">SAMN00777080_5008</name>
</gene>
<reference evidence="2" key="1">
    <citation type="submission" date="2017-04" db="EMBL/GenBank/DDBJ databases">
        <authorList>
            <person name="Varghese N."/>
            <person name="Submissions S."/>
        </authorList>
    </citation>
    <scope>NUCLEOTIDE SEQUENCE [LARGE SCALE GENOMIC DNA]</scope>
    <source>
        <strain evidence="2">DSM 16537</strain>
    </source>
</reference>
<name>A0A1W2HBS5_9BACT</name>
<dbReference type="Proteomes" id="UP000192333">
    <property type="component" value="Chromosome I"/>
</dbReference>
<dbReference type="AlphaFoldDB" id="A0A1W2HBS5"/>
<evidence type="ECO:0000313" key="1">
    <source>
        <dbReference type="EMBL" id="SMD46323.1"/>
    </source>
</evidence>
<dbReference type="EMBL" id="LT838813">
    <property type="protein sequence ID" value="SMD46323.1"/>
    <property type="molecule type" value="Genomic_DNA"/>
</dbReference>
<evidence type="ECO:0000313" key="2">
    <source>
        <dbReference type="Proteomes" id="UP000192333"/>
    </source>
</evidence>
<accession>A0A1W2HBS5</accession>
<proteinExistence type="predicted"/>
<keyword evidence="2" id="KW-1185">Reference proteome</keyword>
<protein>
    <submittedName>
        <fullName evidence="1">Uncharacterized protein</fullName>
    </submittedName>
</protein>
<organism evidence="1 2">
    <name type="scientific">Aquiflexum balticum DSM 16537</name>
    <dbReference type="NCBI Taxonomy" id="758820"/>
    <lineage>
        <taxon>Bacteria</taxon>
        <taxon>Pseudomonadati</taxon>
        <taxon>Bacteroidota</taxon>
        <taxon>Cytophagia</taxon>
        <taxon>Cytophagales</taxon>
        <taxon>Cyclobacteriaceae</taxon>
        <taxon>Aquiflexum</taxon>
    </lineage>
</organism>
<sequence>MENSKLGLRLWLYLMTFMSATKQVLSALEKAFSTCWLLVKVNPIGGSQKTIHIYFY</sequence>